<dbReference type="InterPro" id="IPR014710">
    <property type="entry name" value="RmlC-like_jellyroll"/>
</dbReference>
<dbReference type="Proteomes" id="UP000078224">
    <property type="component" value="Unassembled WGS sequence"/>
</dbReference>
<dbReference type="Gene3D" id="2.60.120.10">
    <property type="entry name" value="Jelly Rolls"/>
    <property type="match status" value="1"/>
</dbReference>
<dbReference type="Pfam" id="PF05962">
    <property type="entry name" value="HutD"/>
    <property type="match status" value="1"/>
</dbReference>
<sequence length="189" mass="21048">MKIKCFNTTELPVFEWSDGSGASQEIFCWPVASDYSLRASIATIKQDSFLKQYSGGERLAILLDNNELNIITDDKCGVYRLKQAGDSIQIAARQYANINVIQAPANLLSFIFRADRWIVKSNILTEAQKLPINQAGMVYVLSGEWSVSGGNCNLMRTGDGGWWLPDIGEGELKPLTRDSQLIWIEIIPS</sequence>
<dbReference type="AlphaFoldDB" id="A0A1B7K2U0"/>
<proteinExistence type="predicted"/>
<dbReference type="InterPro" id="IPR010282">
    <property type="entry name" value="Uncharacterised_HutD/Ves"/>
</dbReference>
<evidence type="ECO:0000313" key="2">
    <source>
        <dbReference type="Proteomes" id="UP000078224"/>
    </source>
</evidence>
<reference evidence="1 2" key="1">
    <citation type="submission" date="2016-04" db="EMBL/GenBank/DDBJ databases">
        <title>ATOL: Assembling a taxonomically balanced genome-scale reconstruction of the evolutionary history of the Enterobacteriaceae.</title>
        <authorList>
            <person name="Plunkett G.III."/>
            <person name="Neeno-Eckwall E.C."/>
            <person name="Glasner J.D."/>
            <person name="Perna N.T."/>
        </authorList>
    </citation>
    <scope>NUCLEOTIDE SEQUENCE [LARGE SCALE GENOMIC DNA]</scope>
    <source>
        <strain evidence="1 2">ATCC 35613</strain>
    </source>
</reference>
<organism evidence="1 2">
    <name type="scientific">Providencia heimbachae ATCC 35613</name>
    <dbReference type="NCBI Taxonomy" id="1354272"/>
    <lineage>
        <taxon>Bacteria</taxon>
        <taxon>Pseudomonadati</taxon>
        <taxon>Pseudomonadota</taxon>
        <taxon>Gammaproteobacteria</taxon>
        <taxon>Enterobacterales</taxon>
        <taxon>Morganellaceae</taxon>
        <taxon>Providencia</taxon>
    </lineage>
</organism>
<keyword evidence="2" id="KW-1185">Reference proteome</keyword>
<evidence type="ECO:0008006" key="3">
    <source>
        <dbReference type="Google" id="ProtNLM"/>
    </source>
</evidence>
<accession>A0A1B7K2U0</accession>
<comment type="caution">
    <text evidence="1">The sequence shown here is derived from an EMBL/GenBank/DDBJ whole genome shotgun (WGS) entry which is preliminary data.</text>
</comment>
<dbReference type="RefSeq" id="WP_068907326.1">
    <property type="nucleotide sequence ID" value="NZ_LXEW01000010.1"/>
</dbReference>
<name>A0A1B7K2U0_9GAMM</name>
<gene>
    <name evidence="1" type="ORF">M998_0451</name>
</gene>
<evidence type="ECO:0000313" key="1">
    <source>
        <dbReference type="EMBL" id="OAT54460.1"/>
    </source>
</evidence>
<dbReference type="EMBL" id="LXEW01000010">
    <property type="protein sequence ID" value="OAT54460.1"/>
    <property type="molecule type" value="Genomic_DNA"/>
</dbReference>
<dbReference type="PATRIC" id="fig|1354272.4.peg.466"/>
<dbReference type="OrthoDB" id="9800082at2"/>
<dbReference type="InterPro" id="IPR011051">
    <property type="entry name" value="RmlC_Cupin_sf"/>
</dbReference>
<dbReference type="SUPFAM" id="SSF51182">
    <property type="entry name" value="RmlC-like cupins"/>
    <property type="match status" value="1"/>
</dbReference>
<protein>
    <recommendedName>
        <fullName evidence="3">HutD family protein</fullName>
    </recommendedName>
</protein>